<feature type="non-terminal residue" evidence="1">
    <location>
        <position position="1"/>
    </location>
</feature>
<organism evidence="1">
    <name type="scientific">marine sediment metagenome</name>
    <dbReference type="NCBI Taxonomy" id="412755"/>
    <lineage>
        <taxon>unclassified sequences</taxon>
        <taxon>metagenomes</taxon>
        <taxon>ecological metagenomes</taxon>
    </lineage>
</organism>
<gene>
    <name evidence="1" type="ORF">S03H2_22476</name>
</gene>
<sequence>IECNVEHPEQEEQIEIRPEEYQDDTEPIVNSDEIEFIKDVEELAEHARETRDDDENVEPQAEQENAAYYAEQYYEKLKEKEVVNDQDSKEEQETEEI</sequence>
<name>X1FX85_9ZZZZ</name>
<proteinExistence type="predicted"/>
<dbReference type="AlphaFoldDB" id="X1FX85"/>
<evidence type="ECO:0000313" key="1">
    <source>
        <dbReference type="EMBL" id="GAH37155.1"/>
    </source>
</evidence>
<accession>X1FX85</accession>
<reference evidence="1" key="1">
    <citation type="journal article" date="2014" name="Front. Microbiol.">
        <title>High frequency of phylogenetically diverse reductive dehalogenase-homologous genes in deep subseafloor sedimentary metagenomes.</title>
        <authorList>
            <person name="Kawai M."/>
            <person name="Futagami T."/>
            <person name="Toyoda A."/>
            <person name="Takaki Y."/>
            <person name="Nishi S."/>
            <person name="Hori S."/>
            <person name="Arai W."/>
            <person name="Tsubouchi T."/>
            <person name="Morono Y."/>
            <person name="Uchiyama I."/>
            <person name="Ito T."/>
            <person name="Fujiyama A."/>
            <person name="Inagaki F."/>
            <person name="Takami H."/>
        </authorList>
    </citation>
    <scope>NUCLEOTIDE SEQUENCE</scope>
    <source>
        <strain evidence="1">Expedition CK06-06</strain>
    </source>
</reference>
<comment type="caution">
    <text evidence="1">The sequence shown here is derived from an EMBL/GenBank/DDBJ whole genome shotgun (WGS) entry which is preliminary data.</text>
</comment>
<protein>
    <submittedName>
        <fullName evidence="1">Uncharacterized protein</fullName>
    </submittedName>
</protein>
<dbReference type="EMBL" id="BARU01012110">
    <property type="protein sequence ID" value="GAH37155.1"/>
    <property type="molecule type" value="Genomic_DNA"/>
</dbReference>